<dbReference type="EMBL" id="QFBC01000020">
    <property type="protein sequence ID" value="PWE52896.1"/>
    <property type="molecule type" value="Genomic_DNA"/>
</dbReference>
<dbReference type="OrthoDB" id="8378722at2"/>
<name>A0A2U2DHV5_9HYPH</name>
<evidence type="ECO:0000313" key="2">
    <source>
        <dbReference type="Proteomes" id="UP000245252"/>
    </source>
</evidence>
<reference evidence="1 2" key="1">
    <citation type="submission" date="2018-05" db="EMBL/GenBank/DDBJ databases">
        <title>The draft genome of strain NS-104.</title>
        <authorList>
            <person name="Hang P."/>
            <person name="Jiang J."/>
        </authorList>
    </citation>
    <scope>NUCLEOTIDE SEQUENCE [LARGE SCALE GENOMIC DNA]</scope>
    <source>
        <strain evidence="1 2">NS-104</strain>
    </source>
</reference>
<organism evidence="1 2">
    <name type="scientific">Metarhizobium album</name>
    <dbReference type="NCBI Taxonomy" id="2182425"/>
    <lineage>
        <taxon>Bacteria</taxon>
        <taxon>Pseudomonadati</taxon>
        <taxon>Pseudomonadota</taxon>
        <taxon>Alphaproteobacteria</taxon>
        <taxon>Hyphomicrobiales</taxon>
        <taxon>Rhizobiaceae</taxon>
        <taxon>Metarhizobium</taxon>
    </lineage>
</organism>
<evidence type="ECO:0000313" key="1">
    <source>
        <dbReference type="EMBL" id="PWE52896.1"/>
    </source>
</evidence>
<comment type="caution">
    <text evidence="1">The sequence shown here is derived from an EMBL/GenBank/DDBJ whole genome shotgun (WGS) entry which is preliminary data.</text>
</comment>
<sequence>MLQMRTTESEITFMRPFRLQALTEPQQPGTYRLVIDEELIEGLSYPVYRRTATHIEIPAISIPIATRQFLQVSYSEIQHALELDRNPMIDEAVPPSNDNFE</sequence>
<proteinExistence type="predicted"/>
<accession>A0A2U2DHV5</accession>
<dbReference type="Proteomes" id="UP000245252">
    <property type="component" value="Unassembled WGS sequence"/>
</dbReference>
<keyword evidence="2" id="KW-1185">Reference proteome</keyword>
<protein>
    <submittedName>
        <fullName evidence="1">Uncharacterized protein</fullName>
    </submittedName>
</protein>
<gene>
    <name evidence="1" type="ORF">DEM27_28700</name>
</gene>
<dbReference type="AlphaFoldDB" id="A0A2U2DHV5"/>